<evidence type="ECO:0000313" key="1">
    <source>
        <dbReference type="EMBL" id="KAI2393551.1"/>
    </source>
</evidence>
<protein>
    <submittedName>
        <fullName evidence="1">Uncharacterized protein</fullName>
    </submittedName>
</protein>
<dbReference type="EMBL" id="JALBCA010000002">
    <property type="protein sequence ID" value="KAI2393551.1"/>
    <property type="molecule type" value="Genomic_DNA"/>
</dbReference>
<accession>A0ACB8V690</accession>
<proteinExistence type="predicted"/>
<organism evidence="1">
    <name type="scientific">Ophidiomyces ophidiicola</name>
    <dbReference type="NCBI Taxonomy" id="1387563"/>
    <lineage>
        <taxon>Eukaryota</taxon>
        <taxon>Fungi</taxon>
        <taxon>Dikarya</taxon>
        <taxon>Ascomycota</taxon>
        <taxon>Pezizomycotina</taxon>
        <taxon>Eurotiomycetes</taxon>
        <taxon>Eurotiomycetidae</taxon>
        <taxon>Onygenales</taxon>
        <taxon>Onygenaceae</taxon>
        <taxon>Ophidiomyces</taxon>
    </lineage>
</organism>
<reference evidence="1" key="1">
    <citation type="journal article" date="2022" name="bioRxiv">
        <title>Population genetic analysis of Ophidiomyces ophidiicola, the causative agent of snake fungal disease, indicates recent introductions to the USA.</title>
        <authorList>
            <person name="Ladner J.T."/>
            <person name="Palmer J.M."/>
            <person name="Ettinger C.L."/>
            <person name="Stajich J.E."/>
            <person name="Farrell T.M."/>
            <person name="Glorioso B.M."/>
            <person name="Lawson B."/>
            <person name="Price S.J."/>
            <person name="Stengle A.G."/>
            <person name="Grear D.A."/>
            <person name="Lorch J.M."/>
        </authorList>
    </citation>
    <scope>NUCLEOTIDE SEQUENCE</scope>
    <source>
        <strain evidence="1">NWHC 24266-5</strain>
    </source>
</reference>
<gene>
    <name evidence="1" type="ORF">LOY88_000151</name>
</gene>
<comment type="caution">
    <text evidence="1">The sequence shown here is derived from an EMBL/GenBank/DDBJ whole genome shotgun (WGS) entry which is preliminary data.</text>
</comment>
<sequence length="566" mass="64065">MQSRESSYSRRLAEIYRGHCRYAPRHQIAIAASVQCCRQAVRQRLPNVSFHFPNIRYYSSEEAKNTNDTLTDEQTIYLAYRPFTQHNGKFFSRKTAASLKHFVVTHTKPAQAVVDRVGVLGVVRILKSLVDKEIFASEEKAKKEFPTLFGLPPADCAAPPPSDTSVLDVDNIPSEDGTEEEKTETSQSEESNGETVLSRRKYSAVNYRVFDSASPMTIPGTETLSLHPTYLPYRTQHLILCRVQSILEHTCFEFASKWAPQLMGHRGWECPEALELSRWVGNLYPYFERFPDNVWDSTYKPHINSIFGSLIGLRNAAVHRHHVSLRAMDEMIRNSILLMGMLRDHAAEYKLTALHLGLKKVTKTQNTHVDFLERQYLEELTEIRRLREELRQREQKAFDVMMQGSKTVRDQLGSELEMSFEALLSKDMEIGEQDYSLRDICGASQTSEDPSVSTPEPPVSMDDYLSAKAAVEEPSCEIESEQCDPKSKASIASSSPTEESDLEKQEDLTLATPENRADNIREKIDATPVLLESQPTEESTNKESIEPTPDGASDRKSPPKVGCHIL</sequence>
<name>A0ACB8V690_9EURO</name>